<keyword evidence="4" id="KW-0808">Transferase</keyword>
<evidence type="ECO:0000259" key="8">
    <source>
        <dbReference type="PROSITE" id="PS51100"/>
    </source>
</evidence>
<dbReference type="CDD" id="cd05564">
    <property type="entry name" value="PTS_IIB_chitobiose_lichenan"/>
    <property type="match status" value="1"/>
</dbReference>
<protein>
    <submittedName>
        <fullName evidence="9">PTS lactose transporter subunit IIB</fullName>
    </submittedName>
</protein>
<sequence length="103" mass="11032">MTKKVLLTCGAGASSGFMAAAGRKAVKQMEADLNISAKSEAEVENYLPDIDLLLVAPHLKYKLEEVEEIAQANNVKCAVIPQQIYGMLDGKGLVNLALKELGE</sequence>
<reference evidence="10" key="1">
    <citation type="submission" date="2015-07" db="EMBL/GenBank/DDBJ databases">
        <title>Lactobacillus ginsenosidimutans/EMML 3141/ whole genome sequencing.</title>
        <authorList>
            <person name="Kim M.K."/>
            <person name="Im W.-T."/>
            <person name="Srinivasan S."/>
            <person name="Lee J.-J."/>
        </authorList>
    </citation>
    <scope>NUCLEOTIDE SEQUENCE [LARGE SCALE GENOMIC DNA]</scope>
    <source>
        <strain evidence="10">EMML 3041</strain>
    </source>
</reference>
<organism evidence="9 10">
    <name type="scientific">Companilactobacillus ginsenosidimutans</name>
    <dbReference type="NCBI Taxonomy" id="1007676"/>
    <lineage>
        <taxon>Bacteria</taxon>
        <taxon>Bacillati</taxon>
        <taxon>Bacillota</taxon>
        <taxon>Bacilli</taxon>
        <taxon>Lactobacillales</taxon>
        <taxon>Lactobacillaceae</taxon>
        <taxon>Companilactobacillus</taxon>
    </lineage>
</organism>
<dbReference type="RefSeq" id="WP_048704752.1">
    <property type="nucleotide sequence ID" value="NZ_CP012034.1"/>
</dbReference>
<keyword evidence="1" id="KW-0813">Transport</keyword>
<keyword evidence="10" id="KW-1185">Reference proteome</keyword>
<evidence type="ECO:0000256" key="6">
    <source>
        <dbReference type="ARBA" id="ARBA00022777"/>
    </source>
</evidence>
<evidence type="ECO:0000256" key="5">
    <source>
        <dbReference type="ARBA" id="ARBA00022683"/>
    </source>
</evidence>
<proteinExistence type="predicted"/>
<dbReference type="InterPro" id="IPR013012">
    <property type="entry name" value="PTS_EIIB_3"/>
</dbReference>
<keyword evidence="3" id="KW-0762">Sugar transport</keyword>
<dbReference type="OrthoDB" id="9808134at2"/>
<dbReference type="AlphaFoldDB" id="A0A0H4QGA5"/>
<keyword evidence="6" id="KW-0418">Kinase</keyword>
<dbReference type="KEGG" id="lgn:ABM34_07735"/>
<name>A0A0H4QGA5_9LACO</name>
<dbReference type="PROSITE" id="PS51100">
    <property type="entry name" value="PTS_EIIB_TYPE_3"/>
    <property type="match status" value="1"/>
</dbReference>
<evidence type="ECO:0000256" key="7">
    <source>
        <dbReference type="PROSITE-ProRule" id="PRU00423"/>
    </source>
</evidence>
<feature type="domain" description="PTS EIIB type-3" evidence="8">
    <location>
        <begin position="2"/>
        <end position="103"/>
    </location>
</feature>
<dbReference type="PANTHER" id="PTHR34581:SF2">
    <property type="entry name" value="PTS SYSTEM N,N'-DIACETYLCHITOBIOSE-SPECIFIC EIIB COMPONENT"/>
    <property type="match status" value="1"/>
</dbReference>
<dbReference type="InterPro" id="IPR003501">
    <property type="entry name" value="PTS_EIIB_2/3"/>
</dbReference>
<evidence type="ECO:0000256" key="1">
    <source>
        <dbReference type="ARBA" id="ARBA00022448"/>
    </source>
</evidence>
<dbReference type="PATRIC" id="fig|1007676.4.peg.1555"/>
<dbReference type="PANTHER" id="PTHR34581">
    <property type="entry name" value="PTS SYSTEM N,N'-DIACETYLCHITOBIOSE-SPECIFIC EIIB COMPONENT"/>
    <property type="match status" value="1"/>
</dbReference>
<keyword evidence="5" id="KW-0598">Phosphotransferase system</keyword>
<dbReference type="Gene3D" id="3.40.50.2300">
    <property type="match status" value="1"/>
</dbReference>
<dbReference type="InterPro" id="IPR036095">
    <property type="entry name" value="PTS_EIIB-like_sf"/>
</dbReference>
<evidence type="ECO:0000313" key="9">
    <source>
        <dbReference type="EMBL" id="AKP67434.1"/>
    </source>
</evidence>
<evidence type="ECO:0000256" key="4">
    <source>
        <dbReference type="ARBA" id="ARBA00022679"/>
    </source>
</evidence>
<dbReference type="Pfam" id="PF02302">
    <property type="entry name" value="PTS_IIB"/>
    <property type="match status" value="1"/>
</dbReference>
<dbReference type="SUPFAM" id="SSF52794">
    <property type="entry name" value="PTS system IIB component-like"/>
    <property type="match status" value="1"/>
</dbReference>
<feature type="modified residue" description="Phosphocysteine; by EIIA" evidence="7">
    <location>
        <position position="9"/>
    </location>
</feature>
<evidence type="ECO:0000256" key="2">
    <source>
        <dbReference type="ARBA" id="ARBA00022553"/>
    </source>
</evidence>
<dbReference type="GO" id="GO:0008982">
    <property type="term" value="F:protein-N(PI)-phosphohistidine-sugar phosphotransferase activity"/>
    <property type="evidence" value="ECO:0007669"/>
    <property type="project" value="InterPro"/>
</dbReference>
<dbReference type="GO" id="GO:0016301">
    <property type="term" value="F:kinase activity"/>
    <property type="evidence" value="ECO:0007669"/>
    <property type="project" value="UniProtKB-KW"/>
</dbReference>
<keyword evidence="2" id="KW-0597">Phosphoprotein</keyword>
<dbReference type="STRING" id="1007676.ABM34_07735"/>
<accession>A0A0H4QGA5</accession>
<dbReference type="InterPro" id="IPR051819">
    <property type="entry name" value="PTS_sugar-specific_EIIB"/>
</dbReference>
<dbReference type="GO" id="GO:0009401">
    <property type="term" value="P:phosphoenolpyruvate-dependent sugar phosphotransferase system"/>
    <property type="evidence" value="ECO:0007669"/>
    <property type="project" value="UniProtKB-KW"/>
</dbReference>
<evidence type="ECO:0000313" key="10">
    <source>
        <dbReference type="Proteomes" id="UP000036106"/>
    </source>
</evidence>
<dbReference type="EMBL" id="CP012034">
    <property type="protein sequence ID" value="AKP67434.1"/>
    <property type="molecule type" value="Genomic_DNA"/>
</dbReference>
<evidence type="ECO:0000256" key="3">
    <source>
        <dbReference type="ARBA" id="ARBA00022597"/>
    </source>
</evidence>
<dbReference type="Proteomes" id="UP000036106">
    <property type="component" value="Chromosome"/>
</dbReference>
<gene>
    <name evidence="9" type="ORF">ABM34_07735</name>
</gene>